<keyword evidence="3" id="KW-1185">Reference proteome</keyword>
<dbReference type="SMART" id="SM00960">
    <property type="entry name" value="Robl_LC7"/>
    <property type="match status" value="1"/>
</dbReference>
<reference evidence="2" key="1">
    <citation type="journal article" date="2014" name="Int. J. Syst. Evol. Microbiol.">
        <title>Complete genome sequence of Corynebacterium casei LMG S-19264T (=DSM 44701T), isolated from a smear-ripened cheese.</title>
        <authorList>
            <consortium name="US DOE Joint Genome Institute (JGI-PGF)"/>
            <person name="Walter F."/>
            <person name="Albersmeier A."/>
            <person name="Kalinowski J."/>
            <person name="Ruckert C."/>
        </authorList>
    </citation>
    <scope>NUCLEOTIDE SEQUENCE</scope>
    <source>
        <strain evidence="2">JCM 10088</strain>
    </source>
</reference>
<dbReference type="Pfam" id="PF03259">
    <property type="entry name" value="Robl_LC7"/>
    <property type="match status" value="1"/>
</dbReference>
<dbReference type="SUPFAM" id="SSF103196">
    <property type="entry name" value="Roadblock/LC7 domain"/>
    <property type="match status" value="1"/>
</dbReference>
<dbReference type="Proteomes" id="UP000610960">
    <property type="component" value="Unassembled WGS sequence"/>
</dbReference>
<dbReference type="SMART" id="SM01278">
    <property type="entry name" value="MAPKK1_Int"/>
    <property type="match status" value="1"/>
</dbReference>
<dbReference type="InterPro" id="IPR004942">
    <property type="entry name" value="Roadblock/LAMTOR2_dom"/>
</dbReference>
<feature type="domain" description="Roadblock/LAMTOR2" evidence="1">
    <location>
        <begin position="8"/>
        <end position="98"/>
    </location>
</feature>
<sequence>MAVSAKLDAVLDGLLRDLGGDGIGAILVRRDGLPVAQRFPPNIDTKTVAALSMLAAGALRRLGTDSKLGDLEYALIHYTGYMAYLDYVTPDIALVTVVNRNANLGLLLLLADQYINQIKQAMSIQ</sequence>
<protein>
    <recommendedName>
        <fullName evidence="1">Roadblock/LAMTOR2 domain-containing protein</fullName>
    </recommendedName>
</protein>
<accession>A0A830GSG2</accession>
<dbReference type="GO" id="GO:0032006">
    <property type="term" value="P:regulation of TOR signaling"/>
    <property type="evidence" value="ECO:0007669"/>
    <property type="project" value="InterPro"/>
</dbReference>
<evidence type="ECO:0000313" key="3">
    <source>
        <dbReference type="Proteomes" id="UP000610960"/>
    </source>
</evidence>
<dbReference type="RefSeq" id="WP_188596073.1">
    <property type="nucleotide sequence ID" value="NZ_BMNL01000002.1"/>
</dbReference>
<reference evidence="2" key="2">
    <citation type="submission" date="2020-09" db="EMBL/GenBank/DDBJ databases">
        <authorList>
            <person name="Sun Q."/>
            <person name="Ohkuma M."/>
        </authorList>
    </citation>
    <scope>NUCLEOTIDE SEQUENCE</scope>
    <source>
        <strain evidence="2">JCM 10088</strain>
    </source>
</reference>
<gene>
    <name evidence="2" type="ORF">GCM10007981_07020</name>
</gene>
<proteinExistence type="predicted"/>
<dbReference type="AlphaFoldDB" id="A0A830GSG2"/>
<dbReference type="InterPro" id="IPR015019">
    <property type="entry name" value="LAMTOR3"/>
</dbReference>
<organism evidence="2 3">
    <name type="scientific">Thermocladium modestius</name>
    <dbReference type="NCBI Taxonomy" id="62609"/>
    <lineage>
        <taxon>Archaea</taxon>
        <taxon>Thermoproteota</taxon>
        <taxon>Thermoprotei</taxon>
        <taxon>Thermoproteales</taxon>
        <taxon>Thermoproteaceae</taxon>
        <taxon>Thermocladium</taxon>
    </lineage>
</organism>
<dbReference type="EMBL" id="BMNL01000002">
    <property type="protein sequence ID" value="GGP20142.1"/>
    <property type="molecule type" value="Genomic_DNA"/>
</dbReference>
<name>A0A830GSG2_9CREN</name>
<evidence type="ECO:0000313" key="2">
    <source>
        <dbReference type="EMBL" id="GGP20142.1"/>
    </source>
</evidence>
<evidence type="ECO:0000259" key="1">
    <source>
        <dbReference type="SMART" id="SM00960"/>
    </source>
</evidence>
<dbReference type="Gene3D" id="3.30.450.30">
    <property type="entry name" value="Dynein light chain 2a, cytoplasmic"/>
    <property type="match status" value="1"/>
</dbReference>
<comment type="caution">
    <text evidence="2">The sequence shown here is derived from an EMBL/GenBank/DDBJ whole genome shotgun (WGS) entry which is preliminary data.</text>
</comment>